<dbReference type="AlphaFoldDB" id="A0A7M1SVV6"/>
<protein>
    <recommendedName>
        <fullName evidence="4">Heparinase II/III-like protein</fullName>
    </recommendedName>
</protein>
<evidence type="ECO:0000313" key="2">
    <source>
        <dbReference type="EMBL" id="QOR71601.1"/>
    </source>
</evidence>
<sequence length="680" mass="72736">MSTTVGVPRAIPIENLREHLLSAVLAYGDHAYDPALGLLREWAEPNPIHTRIGNAHAHRYVPSGYYALALLEAGRIGDAEAVLTALATGQDADTTSPTYGLWGYFAEEPVARMVPPDWNQADFNGRTLAMALLRHGDRLSGDVAAAARSAVGHAAVSIRRREVHLDYTNIAVKGTYVTAAAGLLLEDADMTAYAADRLRRLAARIDRTGTFAEFASPTYWLVAAEGLQAMAELGLPDGGLLARVQHRHWEHLAVRWNAGIGQIAGPMSRAYADDVTHLPALAAYLALALAEAAGGPMPGHEQVTLPEVSTPLVWPVLLHPRVPEDLLGHFAPGARHQREPGRQQPSHHQHRELVVLRDPDTAREQAGSSALDEQVATSWLTPNFTLGSINQSDTWLQRRVLLGQWVCGGAAGSSRSSRSSRSSTVRLRVLRDGEDVAAGSFSSVQERDRVLWAVGLALPGGDRHIHLDMLPAGELIPGDRLSAVFEVNAADSRWFAGEESLHDGDAVPPGEVVQVVADSVVIEIGVAAMSMGGRVVRSGDRLEVVLRAGDGGLDVTGPLAAVGTLRMRERVRGDADEVRGAIATERADPIEVSWAPTTVTSRWPGSGDERELSLTARSVVGTRAEHAEAFRSTIAGVPAPAPHLSDDLLVRDDATSERTGNTTSTRATRIGAIDSQEDGS</sequence>
<gene>
    <name evidence="2" type="ORF">IM660_04740</name>
</gene>
<dbReference type="EMBL" id="CP063169">
    <property type="protein sequence ID" value="QOR71601.1"/>
    <property type="molecule type" value="Genomic_DNA"/>
</dbReference>
<name>A0A7M1SVV6_9MICO</name>
<reference evidence="2 3" key="1">
    <citation type="submission" date="2020-10" db="EMBL/GenBank/DDBJ databases">
        <title>Haloactinobacterium sp. RN3S43, a bacterium isolated from saline soil.</title>
        <authorList>
            <person name="Sun J.-Q."/>
        </authorList>
    </citation>
    <scope>NUCLEOTIDE SEQUENCE [LARGE SCALE GENOMIC DNA]</scope>
    <source>
        <strain evidence="2 3">RN3S43</strain>
    </source>
</reference>
<evidence type="ECO:0000256" key="1">
    <source>
        <dbReference type="SAM" id="MobiDB-lite"/>
    </source>
</evidence>
<evidence type="ECO:0000313" key="3">
    <source>
        <dbReference type="Proteomes" id="UP000593758"/>
    </source>
</evidence>
<accession>A0A7M1SVV6</accession>
<feature type="compositionally biased region" description="Basic and acidic residues" evidence="1">
    <location>
        <begin position="644"/>
        <end position="656"/>
    </location>
</feature>
<keyword evidence="3" id="KW-1185">Reference proteome</keyword>
<dbReference type="Proteomes" id="UP000593758">
    <property type="component" value="Chromosome"/>
</dbReference>
<feature type="region of interest" description="Disordered" evidence="1">
    <location>
        <begin position="331"/>
        <end position="350"/>
    </location>
</feature>
<feature type="region of interest" description="Disordered" evidence="1">
    <location>
        <begin position="641"/>
        <end position="680"/>
    </location>
</feature>
<dbReference type="PANTHER" id="PTHR40616:SF1">
    <property type="entry name" value="LINALOOL DEHYDRATASE_ISOMERASE DOMAIN-CONTAINING PROTEIN"/>
    <property type="match status" value="1"/>
</dbReference>
<dbReference type="KEGG" id="halt:IM660_04740"/>
<feature type="compositionally biased region" description="Polar residues" evidence="1">
    <location>
        <begin position="657"/>
        <end position="667"/>
    </location>
</feature>
<evidence type="ECO:0008006" key="4">
    <source>
        <dbReference type="Google" id="ProtNLM"/>
    </source>
</evidence>
<dbReference type="RefSeq" id="WP_193498257.1">
    <property type="nucleotide sequence ID" value="NZ_CP063169.1"/>
</dbReference>
<dbReference type="PANTHER" id="PTHR40616">
    <property type="entry name" value="LINALOOL DEHYDRATASE_ISOMERASE DOMAIN-CONTAINING PROTEIN"/>
    <property type="match status" value="1"/>
</dbReference>
<organism evidence="2 3">
    <name type="scientific">Ruania alkalisoli</name>
    <dbReference type="NCBI Taxonomy" id="2779775"/>
    <lineage>
        <taxon>Bacteria</taxon>
        <taxon>Bacillati</taxon>
        <taxon>Actinomycetota</taxon>
        <taxon>Actinomycetes</taxon>
        <taxon>Micrococcales</taxon>
        <taxon>Ruaniaceae</taxon>
        <taxon>Ruania</taxon>
    </lineage>
</organism>
<proteinExistence type="predicted"/>